<dbReference type="PANTHER" id="PTHR43751">
    <property type="entry name" value="SULFATASE"/>
    <property type="match status" value="1"/>
</dbReference>
<feature type="domain" description="Sulfatase N-terminal" evidence="4">
    <location>
        <begin position="37"/>
        <end position="134"/>
    </location>
</feature>
<proteinExistence type="inferred from homology"/>
<dbReference type="Gene3D" id="3.40.720.10">
    <property type="entry name" value="Alkaline Phosphatase, subunit A"/>
    <property type="match status" value="1"/>
</dbReference>
<evidence type="ECO:0000313" key="6">
    <source>
        <dbReference type="Proteomes" id="UP000593765"/>
    </source>
</evidence>
<evidence type="ECO:0000256" key="1">
    <source>
        <dbReference type="ARBA" id="ARBA00008779"/>
    </source>
</evidence>
<comment type="similarity">
    <text evidence="1">Belongs to the sulfatase family.</text>
</comment>
<dbReference type="InterPro" id="IPR000917">
    <property type="entry name" value="Sulfatase_N"/>
</dbReference>
<protein>
    <submittedName>
        <fullName evidence="5">Sulfatase</fullName>
    </submittedName>
</protein>
<evidence type="ECO:0000259" key="4">
    <source>
        <dbReference type="Pfam" id="PF00884"/>
    </source>
</evidence>
<dbReference type="InterPro" id="IPR052701">
    <property type="entry name" value="GAG_Ulvan_Degrading_Sulfatases"/>
</dbReference>
<dbReference type="CDD" id="cd16027">
    <property type="entry name" value="SGSH"/>
    <property type="match status" value="1"/>
</dbReference>
<feature type="domain" description="Sulfatase N-terminal" evidence="4">
    <location>
        <begin position="216"/>
        <end position="308"/>
    </location>
</feature>
<dbReference type="KEGG" id="hbs:IPV69_20250"/>
<accession>A0A7M2WT03</accession>
<evidence type="ECO:0000256" key="3">
    <source>
        <dbReference type="SAM" id="MobiDB-lite"/>
    </source>
</evidence>
<dbReference type="GO" id="GO:0016787">
    <property type="term" value="F:hydrolase activity"/>
    <property type="evidence" value="ECO:0007669"/>
    <property type="project" value="UniProtKB-KW"/>
</dbReference>
<reference evidence="5 6" key="1">
    <citation type="submission" date="2020-10" db="EMBL/GenBank/DDBJ databases">
        <title>Wide distribution of Phycisphaera-like planctomycetes from WD2101 soil group in peatlands and genome analysis of the first cultivated representative.</title>
        <authorList>
            <person name="Dedysh S.N."/>
            <person name="Beletsky A.V."/>
            <person name="Ivanova A."/>
            <person name="Kulichevskaya I.S."/>
            <person name="Suzina N.E."/>
            <person name="Philippov D.A."/>
            <person name="Rakitin A.L."/>
            <person name="Mardanov A.V."/>
            <person name="Ravin N.V."/>
        </authorList>
    </citation>
    <scope>NUCLEOTIDE SEQUENCE [LARGE SCALE GENOMIC DNA]</scope>
    <source>
        <strain evidence="5 6">M1803</strain>
    </source>
</reference>
<dbReference type="Pfam" id="PF00884">
    <property type="entry name" value="Sulfatase"/>
    <property type="match status" value="2"/>
</dbReference>
<keyword evidence="2" id="KW-0378">Hydrolase</keyword>
<feature type="compositionally biased region" description="Basic and acidic residues" evidence="3">
    <location>
        <begin position="460"/>
        <end position="476"/>
    </location>
</feature>
<evidence type="ECO:0000256" key="2">
    <source>
        <dbReference type="ARBA" id="ARBA00022801"/>
    </source>
</evidence>
<gene>
    <name evidence="5" type="ORF">IPV69_20250</name>
</gene>
<name>A0A7M2WT03_9BACT</name>
<dbReference type="AlphaFoldDB" id="A0A7M2WT03"/>
<dbReference type="Proteomes" id="UP000593765">
    <property type="component" value="Chromosome"/>
</dbReference>
<dbReference type="InterPro" id="IPR024607">
    <property type="entry name" value="Sulfatase_CS"/>
</dbReference>
<dbReference type="PROSITE" id="PS00523">
    <property type="entry name" value="SULFATASE_1"/>
    <property type="match status" value="1"/>
</dbReference>
<dbReference type="RefSeq" id="WP_206291541.1">
    <property type="nucleotide sequence ID" value="NZ_CP063458.1"/>
</dbReference>
<dbReference type="SUPFAM" id="SSF53649">
    <property type="entry name" value="Alkaline phosphatase-like"/>
    <property type="match status" value="1"/>
</dbReference>
<evidence type="ECO:0000313" key="5">
    <source>
        <dbReference type="EMBL" id="QOV88553.1"/>
    </source>
</evidence>
<organism evidence="5 6">
    <name type="scientific">Humisphaera borealis</name>
    <dbReference type="NCBI Taxonomy" id="2807512"/>
    <lineage>
        <taxon>Bacteria</taxon>
        <taxon>Pseudomonadati</taxon>
        <taxon>Planctomycetota</taxon>
        <taxon>Phycisphaerae</taxon>
        <taxon>Tepidisphaerales</taxon>
        <taxon>Tepidisphaeraceae</taxon>
        <taxon>Humisphaera</taxon>
    </lineage>
</organism>
<sequence length="490" mass="54726">MVYPLSRSVLVRWLTLVVTWAAIAPVAIAKGPAEPRPNILLILADNWRSPNAGILGDPLAITPAFDRVAREGVLFTHTFNPVPSCSPTRACLLTGRYAHQLGERASLWSAFPKDTPVVTEVLRQAGYQVGYAGKPWGPGNFEVSGWKENPVGPKFADFASFHRQRDKSNPYFFWLGNTDTATRGGKHPYLEIARQKLDASKLTVPPELPDCPEVRLDLLNYYGGIIAMDEQAGQAIALLEKAGELDDTVVVYCSDNGWQMPRGLANCYDAGSRVPLAIRWGKKLQAGRKVDAFVNLAELGPTFLQLAGQVPPREMTFRGLAELLMGKDDGQARDCVFIERERHADVRRDHQSYPIRAVRTKDFLYIRNLRPDRWPAGDPDVLFLAGRPYGDVDTTAVKDVLIARQADPAFQPFIKLIFSKRPAEELYDLQKDPHQLTNVASEPAYDERKAALRAKVEQWMKSTGDPRVDPTDDTFDRFPYYGQPPKAKSP</sequence>
<feature type="region of interest" description="Disordered" evidence="3">
    <location>
        <begin position="460"/>
        <end position="490"/>
    </location>
</feature>
<dbReference type="InterPro" id="IPR017850">
    <property type="entry name" value="Alkaline_phosphatase_core_sf"/>
</dbReference>
<keyword evidence="6" id="KW-1185">Reference proteome</keyword>
<dbReference type="EMBL" id="CP063458">
    <property type="protein sequence ID" value="QOV88553.1"/>
    <property type="molecule type" value="Genomic_DNA"/>
</dbReference>
<dbReference type="PANTHER" id="PTHR43751:SF1">
    <property type="entry name" value="SULFATASE ATSG-RELATED"/>
    <property type="match status" value="1"/>
</dbReference>